<organism evidence="8 9">
    <name type="scientific">Exophiala aquamarina CBS 119918</name>
    <dbReference type="NCBI Taxonomy" id="1182545"/>
    <lineage>
        <taxon>Eukaryota</taxon>
        <taxon>Fungi</taxon>
        <taxon>Dikarya</taxon>
        <taxon>Ascomycota</taxon>
        <taxon>Pezizomycotina</taxon>
        <taxon>Eurotiomycetes</taxon>
        <taxon>Chaetothyriomycetidae</taxon>
        <taxon>Chaetothyriales</taxon>
        <taxon>Herpotrichiellaceae</taxon>
        <taxon>Exophiala</taxon>
    </lineage>
</organism>
<evidence type="ECO:0000256" key="6">
    <source>
        <dbReference type="SAM" id="Phobius"/>
    </source>
</evidence>
<feature type="transmembrane region" description="Helical" evidence="6">
    <location>
        <begin position="351"/>
        <end position="370"/>
    </location>
</feature>
<feature type="transmembrane region" description="Helical" evidence="6">
    <location>
        <begin position="326"/>
        <end position="345"/>
    </location>
</feature>
<evidence type="ECO:0000259" key="7">
    <source>
        <dbReference type="PROSITE" id="PS50850"/>
    </source>
</evidence>
<dbReference type="VEuPathDB" id="FungiDB:A1O9_09023"/>
<feature type="transmembrane region" description="Helical" evidence="6">
    <location>
        <begin position="57"/>
        <end position="75"/>
    </location>
</feature>
<dbReference type="EMBL" id="AMGV01000009">
    <property type="protein sequence ID" value="KEF54581.1"/>
    <property type="molecule type" value="Genomic_DNA"/>
</dbReference>
<feature type="transmembrane region" description="Helical" evidence="6">
    <location>
        <begin position="382"/>
        <end position="403"/>
    </location>
</feature>
<feature type="transmembrane region" description="Helical" evidence="6">
    <location>
        <begin position="113"/>
        <end position="135"/>
    </location>
</feature>
<keyword evidence="2 6" id="KW-0812">Transmembrane</keyword>
<feature type="domain" description="Major facilitator superfamily (MFS) profile" evidence="7">
    <location>
        <begin position="1"/>
        <end position="446"/>
    </location>
</feature>
<evidence type="ECO:0000256" key="2">
    <source>
        <dbReference type="ARBA" id="ARBA00022692"/>
    </source>
</evidence>
<comment type="subcellular location">
    <subcellularLocation>
        <location evidence="1">Membrane</location>
        <topology evidence="1">Multi-pass membrane protein</topology>
    </subcellularLocation>
</comment>
<dbReference type="HOGENOM" id="CLU_000960_25_1_1"/>
<dbReference type="PANTHER" id="PTHR23501">
    <property type="entry name" value="MAJOR FACILITATOR SUPERFAMILY"/>
    <property type="match status" value="1"/>
</dbReference>
<feature type="transmembrane region" description="Helical" evidence="6">
    <location>
        <begin position="257"/>
        <end position="278"/>
    </location>
</feature>
<protein>
    <recommendedName>
        <fullName evidence="7">Major facilitator superfamily (MFS) profile domain-containing protein</fullName>
    </recommendedName>
</protein>
<reference evidence="8 9" key="1">
    <citation type="submission" date="2013-03" db="EMBL/GenBank/DDBJ databases">
        <title>The Genome Sequence of Exophiala aquamarina CBS 119918.</title>
        <authorList>
            <consortium name="The Broad Institute Genomics Platform"/>
            <person name="Cuomo C."/>
            <person name="de Hoog S."/>
            <person name="Gorbushina A."/>
            <person name="Walker B."/>
            <person name="Young S.K."/>
            <person name="Zeng Q."/>
            <person name="Gargeya S."/>
            <person name="Fitzgerald M."/>
            <person name="Haas B."/>
            <person name="Abouelleil A."/>
            <person name="Allen A.W."/>
            <person name="Alvarado L."/>
            <person name="Arachchi H.M."/>
            <person name="Berlin A.M."/>
            <person name="Chapman S.B."/>
            <person name="Gainer-Dewar J."/>
            <person name="Goldberg J."/>
            <person name="Griggs A."/>
            <person name="Gujja S."/>
            <person name="Hansen M."/>
            <person name="Howarth C."/>
            <person name="Imamovic A."/>
            <person name="Ireland A."/>
            <person name="Larimer J."/>
            <person name="McCowan C."/>
            <person name="Murphy C."/>
            <person name="Pearson M."/>
            <person name="Poon T.W."/>
            <person name="Priest M."/>
            <person name="Roberts A."/>
            <person name="Saif S."/>
            <person name="Shea T."/>
            <person name="Sisk P."/>
            <person name="Sykes S."/>
            <person name="Wortman J."/>
            <person name="Nusbaum C."/>
            <person name="Birren B."/>
        </authorList>
    </citation>
    <scope>NUCLEOTIDE SEQUENCE [LARGE SCALE GENOMIC DNA]</scope>
    <source>
        <strain evidence="8 9">CBS 119918</strain>
    </source>
</reference>
<dbReference type="RefSeq" id="XP_013257171.1">
    <property type="nucleotide sequence ID" value="XM_013401717.1"/>
</dbReference>
<evidence type="ECO:0000256" key="4">
    <source>
        <dbReference type="ARBA" id="ARBA00023136"/>
    </source>
</evidence>
<feature type="compositionally biased region" description="Basic and acidic residues" evidence="5">
    <location>
        <begin position="534"/>
        <end position="546"/>
    </location>
</feature>
<keyword evidence="4 6" id="KW-0472">Membrane</keyword>
<dbReference type="GeneID" id="25283933"/>
<dbReference type="AlphaFoldDB" id="A0A072P3Z3"/>
<gene>
    <name evidence="8" type="ORF">A1O9_09023</name>
</gene>
<feature type="transmembrane region" description="Helical" evidence="6">
    <location>
        <begin position="215"/>
        <end position="237"/>
    </location>
</feature>
<dbReference type="OrthoDB" id="2587356at2759"/>
<dbReference type="GO" id="GO:0005886">
    <property type="term" value="C:plasma membrane"/>
    <property type="evidence" value="ECO:0007669"/>
    <property type="project" value="TreeGrafter"/>
</dbReference>
<evidence type="ECO:0000256" key="1">
    <source>
        <dbReference type="ARBA" id="ARBA00004141"/>
    </source>
</evidence>
<dbReference type="GO" id="GO:0022857">
    <property type="term" value="F:transmembrane transporter activity"/>
    <property type="evidence" value="ECO:0007669"/>
    <property type="project" value="InterPro"/>
</dbReference>
<keyword evidence="3 6" id="KW-1133">Transmembrane helix</keyword>
<name>A0A072P3Z3_9EURO</name>
<dbReference type="Proteomes" id="UP000027920">
    <property type="component" value="Unassembled WGS sequence"/>
</dbReference>
<accession>A0A072P3Z3</accession>
<dbReference type="PROSITE" id="PS50850">
    <property type="entry name" value="MFS"/>
    <property type="match status" value="1"/>
</dbReference>
<dbReference type="Gene3D" id="1.20.1250.20">
    <property type="entry name" value="MFS general substrate transporter like domains"/>
    <property type="match status" value="1"/>
</dbReference>
<comment type="caution">
    <text evidence="8">The sequence shown here is derived from an EMBL/GenBank/DDBJ whole genome shotgun (WGS) entry which is preliminary data.</text>
</comment>
<evidence type="ECO:0000256" key="5">
    <source>
        <dbReference type="SAM" id="MobiDB-lite"/>
    </source>
</evidence>
<dbReference type="InterPro" id="IPR036259">
    <property type="entry name" value="MFS_trans_sf"/>
</dbReference>
<evidence type="ECO:0000313" key="9">
    <source>
        <dbReference type="Proteomes" id="UP000027920"/>
    </source>
</evidence>
<feature type="transmembrane region" description="Helical" evidence="6">
    <location>
        <begin position="28"/>
        <end position="45"/>
    </location>
</feature>
<feature type="transmembrane region" description="Helical" evidence="6">
    <location>
        <begin position="81"/>
        <end position="101"/>
    </location>
</feature>
<evidence type="ECO:0000256" key="3">
    <source>
        <dbReference type="ARBA" id="ARBA00022989"/>
    </source>
</evidence>
<feature type="region of interest" description="Disordered" evidence="5">
    <location>
        <begin position="521"/>
        <end position="546"/>
    </location>
</feature>
<dbReference type="Pfam" id="PF07690">
    <property type="entry name" value="MFS_1"/>
    <property type="match status" value="1"/>
</dbReference>
<evidence type="ECO:0000313" key="8">
    <source>
        <dbReference type="EMBL" id="KEF54581.1"/>
    </source>
</evidence>
<feature type="transmembrane region" description="Helical" evidence="6">
    <location>
        <begin position="189"/>
        <end position="209"/>
    </location>
</feature>
<proteinExistence type="predicted"/>
<keyword evidence="9" id="KW-1185">Reference proteome</keyword>
<sequence length="546" mass="57849">MAQLMAIVGSGFLAQSIASLFNGSSQVVWLGSIVNIICTALALPFSQAADLLGRRWFIAIPTAFGCAGGIIVSRAESMATIIGGFCVLGVSYGAQPLLLAVASEVLPRRHRPIVQATANVCAGVGAIIGLCMGGALIKDGNLENFRIYFYVNAGAFALASAICLALYNPPPRENGLGLTVQEKARRLDWVGYVAMPIGLVLFSIGLYWAENPHPWGSAQVLAPLVVGAVILACWGVYETRWQKEGMLHRVLFQRRNFGLALAAIGAEGFVFFICNNYLPYEVSVFKPGDILVVGSHFTLVFAVSIPAALVISALASWKKIVRLPMVLGFFLFMLFCILMATSSRYTSASAFWGFPVILGMGFGACLPSLFSAAQLGTPPELIGLATGLMVASRGVGGVLALAINNAIFNARLSTLGSKIADATLPLGLPPASLPSLITALMTHDDALLENVEGVTQQIIVAGGSAVLGVYERGFRDVWICASCVAFAALAAVSFTNDPSGEFTRHIDATVEILPAEHISGKEQSVDTEVSNLDKGLERAQHRDHVE</sequence>
<dbReference type="InterPro" id="IPR020846">
    <property type="entry name" value="MFS_dom"/>
</dbReference>
<feature type="transmembrane region" description="Helical" evidence="6">
    <location>
        <begin position="147"/>
        <end position="168"/>
    </location>
</feature>
<feature type="transmembrane region" description="Helical" evidence="6">
    <location>
        <begin position="290"/>
        <end position="314"/>
    </location>
</feature>
<dbReference type="SUPFAM" id="SSF103473">
    <property type="entry name" value="MFS general substrate transporter"/>
    <property type="match status" value="1"/>
</dbReference>
<dbReference type="InterPro" id="IPR011701">
    <property type="entry name" value="MFS"/>
</dbReference>
<dbReference type="PANTHER" id="PTHR23501:SF195">
    <property type="entry name" value="PEP5"/>
    <property type="match status" value="1"/>
</dbReference>